<dbReference type="GO" id="GO:0000976">
    <property type="term" value="F:transcription cis-regulatory region binding"/>
    <property type="evidence" value="ECO:0007669"/>
    <property type="project" value="TreeGrafter"/>
</dbReference>
<organism evidence="6 7">
    <name type="scientific">Poritiphilus flavus</name>
    <dbReference type="NCBI Taxonomy" id="2697053"/>
    <lineage>
        <taxon>Bacteria</taxon>
        <taxon>Pseudomonadati</taxon>
        <taxon>Bacteroidota</taxon>
        <taxon>Flavobacteriia</taxon>
        <taxon>Flavobacteriales</taxon>
        <taxon>Flavobacteriaceae</taxon>
        <taxon>Poritiphilus</taxon>
    </lineage>
</organism>
<keyword evidence="7" id="KW-1185">Reference proteome</keyword>
<dbReference type="InterPro" id="IPR005119">
    <property type="entry name" value="LysR_subst-bd"/>
</dbReference>
<sequence>MEIKYFRLIKTIQEEGSIANSAQKLFLTQSALSHQLRELEERLGFKVFNRVRNKWQLTDEGAELYRLGNSILDSIEKGFQNIEQLRSGSVGTIKVSTECYSFYQGLSGFIQKMGLLYPEIKVDLILEATHQPISKILSNEIDIAVVTVKPENETLSSIAIYEDEIFAIMHKENPLNKPDFLDTHDFSDAHLIIHSFPLETVSVYERYLKPNKITPLKISAIPLTEVALEMVHANMGIMCIPKWALKPFKLSDELVFKRIGKNGLKRRHYLVFREVDKAKKYINDFISNFEEEFSRK</sequence>
<dbReference type="PRINTS" id="PR00039">
    <property type="entry name" value="HTHLYSR"/>
</dbReference>
<dbReference type="InterPro" id="IPR036388">
    <property type="entry name" value="WH-like_DNA-bd_sf"/>
</dbReference>
<feature type="domain" description="HTH lysR-type" evidence="5">
    <location>
        <begin position="1"/>
        <end position="58"/>
    </location>
</feature>
<dbReference type="InterPro" id="IPR036390">
    <property type="entry name" value="WH_DNA-bd_sf"/>
</dbReference>
<accession>A0A6L9EIE0</accession>
<comment type="caution">
    <text evidence="6">The sequence shown here is derived from an EMBL/GenBank/DDBJ whole genome shotgun (WGS) entry which is preliminary data.</text>
</comment>
<keyword evidence="2" id="KW-0805">Transcription regulation</keyword>
<dbReference type="Proteomes" id="UP000475249">
    <property type="component" value="Unassembled WGS sequence"/>
</dbReference>
<protein>
    <submittedName>
        <fullName evidence="6">LysR family transcriptional regulator</fullName>
    </submittedName>
</protein>
<dbReference type="SUPFAM" id="SSF53850">
    <property type="entry name" value="Periplasmic binding protein-like II"/>
    <property type="match status" value="1"/>
</dbReference>
<dbReference type="RefSeq" id="WP_161437481.1">
    <property type="nucleotide sequence ID" value="NZ_WXYO01000011.1"/>
</dbReference>
<dbReference type="AlphaFoldDB" id="A0A6L9EIE0"/>
<gene>
    <name evidence="6" type="ORF">GTQ38_20645</name>
</gene>
<dbReference type="Pfam" id="PF03466">
    <property type="entry name" value="LysR_substrate"/>
    <property type="match status" value="1"/>
</dbReference>
<dbReference type="SUPFAM" id="SSF46785">
    <property type="entry name" value="Winged helix' DNA-binding domain"/>
    <property type="match status" value="1"/>
</dbReference>
<evidence type="ECO:0000256" key="2">
    <source>
        <dbReference type="ARBA" id="ARBA00023015"/>
    </source>
</evidence>
<evidence type="ECO:0000256" key="3">
    <source>
        <dbReference type="ARBA" id="ARBA00023125"/>
    </source>
</evidence>
<evidence type="ECO:0000256" key="1">
    <source>
        <dbReference type="ARBA" id="ARBA00009437"/>
    </source>
</evidence>
<proteinExistence type="inferred from homology"/>
<evidence type="ECO:0000259" key="5">
    <source>
        <dbReference type="PROSITE" id="PS50931"/>
    </source>
</evidence>
<dbReference type="PANTHER" id="PTHR30126:SF25">
    <property type="entry name" value="HTH-TYPE TRANSCRIPTIONAL REGULATOR METR"/>
    <property type="match status" value="1"/>
</dbReference>
<dbReference type="Pfam" id="PF00126">
    <property type="entry name" value="HTH_1"/>
    <property type="match status" value="1"/>
</dbReference>
<dbReference type="Gene3D" id="1.10.10.10">
    <property type="entry name" value="Winged helix-like DNA-binding domain superfamily/Winged helix DNA-binding domain"/>
    <property type="match status" value="1"/>
</dbReference>
<keyword evidence="4" id="KW-0804">Transcription</keyword>
<reference evidence="6 7" key="1">
    <citation type="submission" date="2020-01" db="EMBL/GenBank/DDBJ databases">
        <title>Bacteria diversity of Porities sp.</title>
        <authorList>
            <person name="Wang G."/>
        </authorList>
    </citation>
    <scope>NUCLEOTIDE SEQUENCE [LARGE SCALE GENOMIC DNA]</scope>
    <source>
        <strain evidence="6 7">R33</strain>
    </source>
</reference>
<evidence type="ECO:0000313" key="7">
    <source>
        <dbReference type="Proteomes" id="UP000475249"/>
    </source>
</evidence>
<keyword evidence="3" id="KW-0238">DNA-binding</keyword>
<dbReference type="GO" id="GO:0003700">
    <property type="term" value="F:DNA-binding transcription factor activity"/>
    <property type="evidence" value="ECO:0007669"/>
    <property type="project" value="InterPro"/>
</dbReference>
<comment type="similarity">
    <text evidence="1">Belongs to the LysR transcriptional regulatory family.</text>
</comment>
<dbReference type="PROSITE" id="PS50931">
    <property type="entry name" value="HTH_LYSR"/>
    <property type="match status" value="1"/>
</dbReference>
<evidence type="ECO:0000313" key="6">
    <source>
        <dbReference type="EMBL" id="NAS14432.1"/>
    </source>
</evidence>
<name>A0A6L9EIE0_9FLAO</name>
<dbReference type="InterPro" id="IPR000847">
    <property type="entry name" value="LysR_HTH_N"/>
</dbReference>
<evidence type="ECO:0000256" key="4">
    <source>
        <dbReference type="ARBA" id="ARBA00023163"/>
    </source>
</evidence>
<dbReference type="PANTHER" id="PTHR30126">
    <property type="entry name" value="HTH-TYPE TRANSCRIPTIONAL REGULATOR"/>
    <property type="match status" value="1"/>
</dbReference>
<dbReference type="EMBL" id="WXYO01000011">
    <property type="protein sequence ID" value="NAS14432.1"/>
    <property type="molecule type" value="Genomic_DNA"/>
</dbReference>
<dbReference type="Gene3D" id="3.40.190.10">
    <property type="entry name" value="Periplasmic binding protein-like II"/>
    <property type="match status" value="1"/>
</dbReference>